<evidence type="ECO:0000259" key="4">
    <source>
        <dbReference type="Pfam" id="PF10415"/>
    </source>
</evidence>
<dbReference type="AlphaFoldDB" id="B8DKU3"/>
<dbReference type="Gene3D" id="1.10.40.30">
    <property type="entry name" value="Fumarase/aspartase (C-terminal domain)"/>
    <property type="match status" value="1"/>
</dbReference>
<evidence type="ECO:0000259" key="3">
    <source>
        <dbReference type="Pfam" id="PF00206"/>
    </source>
</evidence>
<dbReference type="InterPro" id="IPR022761">
    <property type="entry name" value="Fumarate_lyase_N"/>
</dbReference>
<organism evidence="5">
    <name type="scientific">Nitratidesulfovibrio vulgaris (strain DSM 19637 / Miyazaki F)</name>
    <name type="common">Desulfovibrio vulgaris</name>
    <dbReference type="NCBI Taxonomy" id="883"/>
    <lineage>
        <taxon>Bacteria</taxon>
        <taxon>Pseudomonadati</taxon>
        <taxon>Thermodesulfobacteriota</taxon>
        <taxon>Desulfovibrionia</taxon>
        <taxon>Desulfovibrionales</taxon>
        <taxon>Desulfovibrionaceae</taxon>
        <taxon>Nitratidesulfovibrio</taxon>
    </lineage>
</organism>
<dbReference type="InterPro" id="IPR018951">
    <property type="entry name" value="Fumarase_C_C"/>
</dbReference>
<dbReference type="Gene3D" id="1.10.275.10">
    <property type="entry name" value="Fumarase/aspartase (N-terminal domain)"/>
    <property type="match status" value="1"/>
</dbReference>
<dbReference type="KEGG" id="dvm:DvMF_0565"/>
<dbReference type="Pfam" id="PF00206">
    <property type="entry name" value="Lyase_1"/>
    <property type="match status" value="1"/>
</dbReference>
<dbReference type="PANTHER" id="PTHR42696">
    <property type="entry name" value="ASPARTATE AMMONIA-LYASE"/>
    <property type="match status" value="1"/>
</dbReference>
<dbReference type="PANTHER" id="PTHR42696:SF2">
    <property type="entry name" value="ASPARTATE AMMONIA-LYASE"/>
    <property type="match status" value="1"/>
</dbReference>
<dbReference type="HOGENOM" id="CLU_021594_4_0_7"/>
<dbReference type="FunFam" id="1.10.40.30:FF:000002">
    <property type="entry name" value="Fumarate hydratase class II"/>
    <property type="match status" value="1"/>
</dbReference>
<feature type="domain" description="Fumarate lyase N-terminal" evidence="3">
    <location>
        <begin position="15"/>
        <end position="346"/>
    </location>
</feature>
<accession>B8DKU3</accession>
<dbReference type="InterPro" id="IPR020557">
    <property type="entry name" value="Fumarate_lyase_CS"/>
</dbReference>
<dbReference type="InterPro" id="IPR024083">
    <property type="entry name" value="Fumarase/histidase_N"/>
</dbReference>
<feature type="domain" description="Fumarase C C-terminal" evidence="4">
    <location>
        <begin position="412"/>
        <end position="464"/>
    </location>
</feature>
<evidence type="ECO:0000313" key="5">
    <source>
        <dbReference type="EMBL" id="ACL07522.1"/>
    </source>
</evidence>
<sequence>MTSLMEYRIERDSLGERKVPAHAYYGVQTLRALENFDVTGLTIGRHPRFVQALASVKKAAALANMELGLLDGDVGQAIVQACREVREGRFDEQFVVDIIQGGAGTSVNMNANEVIANRALELMGRTRGEYGVVSPLNHVNLSQSTNDVYPTAFRIALVWYARDLGVSLRELRDAFHAKGEAFADVIKMARTQLQDAVPITLGAEFAAYGVTVGEDIDRLAEVARLLCEVNIGATAVGTGINTVPGYAPLVCDRLADITGLPLSLSPNLVEATSDAGAYVTLSGLLKRVAVKLSKICNDLRLLSSGPFTGLGEISLPAVQPGSSIMPGKVNPVIPELVNQVCQQVIGNDLTVTLAAEAGQLELNVFGPIMACNLFQSLEILTRAARILRVRCVEGITANRERCLELLHGSLGMVTALAPVIGYEAAATVVKDARATGRTPRDLLVERGLMRSEDYDDLMDPAKMLGPRDVRGHRNGALRQDAAGREAVGKGTAEQGAGQDGAYGPAGRDGPDGPGEPGEEDA</sequence>
<evidence type="ECO:0000256" key="2">
    <source>
        <dbReference type="SAM" id="MobiDB-lite"/>
    </source>
</evidence>
<dbReference type="InterPro" id="IPR051546">
    <property type="entry name" value="Aspartate_Ammonia-Lyase"/>
</dbReference>
<proteinExistence type="predicted"/>
<keyword evidence="1 5" id="KW-0456">Lyase</keyword>
<dbReference type="GO" id="GO:0006099">
    <property type="term" value="P:tricarboxylic acid cycle"/>
    <property type="evidence" value="ECO:0007669"/>
    <property type="project" value="InterPro"/>
</dbReference>
<dbReference type="GO" id="GO:0008797">
    <property type="term" value="F:aspartate ammonia-lyase activity"/>
    <property type="evidence" value="ECO:0007669"/>
    <property type="project" value="TreeGrafter"/>
</dbReference>
<dbReference type="STRING" id="883.DvMF_0565"/>
<dbReference type="NCBIfam" id="NF008909">
    <property type="entry name" value="PRK12273.1"/>
    <property type="match status" value="1"/>
</dbReference>
<dbReference type="GO" id="GO:0005829">
    <property type="term" value="C:cytosol"/>
    <property type="evidence" value="ECO:0007669"/>
    <property type="project" value="TreeGrafter"/>
</dbReference>
<feature type="region of interest" description="Disordered" evidence="2">
    <location>
        <begin position="457"/>
        <end position="521"/>
    </location>
</feature>
<dbReference type="EMBL" id="CP001197">
    <property type="protein sequence ID" value="ACL07522.1"/>
    <property type="molecule type" value="Genomic_DNA"/>
</dbReference>
<evidence type="ECO:0000256" key="1">
    <source>
        <dbReference type="ARBA" id="ARBA00023239"/>
    </source>
</evidence>
<dbReference type="InterPro" id="IPR008948">
    <property type="entry name" value="L-Aspartase-like"/>
</dbReference>
<dbReference type="PROSITE" id="PS00163">
    <property type="entry name" value="FUMARATE_LYASES"/>
    <property type="match status" value="1"/>
</dbReference>
<dbReference type="FunFam" id="1.20.200.10:FF:000001">
    <property type="entry name" value="Fumarate hydratase, mitochondrial"/>
    <property type="match status" value="1"/>
</dbReference>
<protein>
    <submittedName>
        <fullName evidence="5">Fumarate lyase</fullName>
    </submittedName>
</protein>
<dbReference type="eggNOG" id="COG1027">
    <property type="taxonomic scope" value="Bacteria"/>
</dbReference>
<name>B8DKU3_NITV9</name>
<dbReference type="CDD" id="cd01357">
    <property type="entry name" value="Aspartase"/>
    <property type="match status" value="1"/>
</dbReference>
<dbReference type="InterPro" id="IPR000362">
    <property type="entry name" value="Fumarate_lyase_fam"/>
</dbReference>
<dbReference type="PRINTS" id="PR00149">
    <property type="entry name" value="FUMRATELYASE"/>
</dbReference>
<dbReference type="SUPFAM" id="SSF48557">
    <property type="entry name" value="L-aspartase-like"/>
    <property type="match status" value="1"/>
</dbReference>
<reference evidence="5" key="1">
    <citation type="submission" date="2008-10" db="EMBL/GenBank/DDBJ databases">
        <title>Complete sequence of Desulfovibrio vulgaris str. 'Miyazaki F'.</title>
        <authorList>
            <person name="Lucas S."/>
            <person name="Copeland A."/>
            <person name="Lapidus A."/>
            <person name="Glavina del Rio T."/>
            <person name="Dalin E."/>
            <person name="Tice H."/>
            <person name="Bruce D."/>
            <person name="Goodwin L."/>
            <person name="Pitluck S."/>
            <person name="Sims D."/>
            <person name="Brettin T."/>
            <person name="Detter J.C."/>
            <person name="Han C."/>
            <person name="Larimer F."/>
            <person name="Land M."/>
            <person name="Hauser L."/>
            <person name="Kyrpides N."/>
            <person name="Mikhailova N."/>
            <person name="Hazen T.C."/>
            <person name="Richardson P."/>
        </authorList>
    </citation>
    <scope>NUCLEOTIDE SEQUENCE</scope>
    <source>
        <strain evidence="5">Miyazaki F</strain>
    </source>
</reference>
<dbReference type="GO" id="GO:0006531">
    <property type="term" value="P:aspartate metabolic process"/>
    <property type="evidence" value="ECO:0007669"/>
    <property type="project" value="TreeGrafter"/>
</dbReference>
<gene>
    <name evidence="5" type="ordered locus">DvMF_0565</name>
</gene>
<dbReference type="FunFam" id="1.10.275.10:FF:000001">
    <property type="entry name" value="Fumarate hydratase, mitochondrial"/>
    <property type="match status" value="1"/>
</dbReference>
<dbReference type="Gene3D" id="1.20.200.10">
    <property type="entry name" value="Fumarase/aspartase (Central domain)"/>
    <property type="match status" value="1"/>
</dbReference>
<dbReference type="Pfam" id="PF10415">
    <property type="entry name" value="FumaraseC_C"/>
    <property type="match status" value="1"/>
</dbReference>